<feature type="domain" description="N-acetyltransferase" evidence="1">
    <location>
        <begin position="28"/>
        <end position="157"/>
    </location>
</feature>
<dbReference type="InterPro" id="IPR000182">
    <property type="entry name" value="GNAT_dom"/>
</dbReference>
<dbReference type="Gene3D" id="3.40.630.30">
    <property type="match status" value="1"/>
</dbReference>
<evidence type="ECO:0000259" key="1">
    <source>
        <dbReference type="Pfam" id="PF13302"/>
    </source>
</evidence>
<dbReference type="AlphaFoldDB" id="A0ABD5NJ34"/>
<keyword evidence="2" id="KW-0012">Acyltransferase</keyword>
<dbReference type="GO" id="GO:0016746">
    <property type="term" value="F:acyltransferase activity"/>
    <property type="evidence" value="ECO:0007669"/>
    <property type="project" value="UniProtKB-KW"/>
</dbReference>
<dbReference type="InterPro" id="IPR051908">
    <property type="entry name" value="Ribosomal_N-acetyltransferase"/>
</dbReference>
<keyword evidence="3" id="KW-1185">Reference proteome</keyword>
<reference evidence="2 3" key="1">
    <citation type="journal article" date="2019" name="Int. J. Syst. Evol. Microbiol.">
        <title>The Global Catalogue of Microorganisms (GCM) 10K type strain sequencing project: providing services to taxonomists for standard genome sequencing and annotation.</title>
        <authorList>
            <consortium name="The Broad Institute Genomics Platform"/>
            <consortium name="The Broad Institute Genome Sequencing Center for Infectious Disease"/>
            <person name="Wu L."/>
            <person name="Ma J."/>
        </authorList>
    </citation>
    <scope>NUCLEOTIDE SEQUENCE [LARGE SCALE GENOMIC DNA]</scope>
    <source>
        <strain evidence="2 3">IBRC-M 10256</strain>
    </source>
</reference>
<keyword evidence="2" id="KW-0808">Transferase</keyword>
<name>A0ABD5NJ34_9EURY</name>
<dbReference type="EMBL" id="JBHSAQ010000001">
    <property type="protein sequence ID" value="MFC3956877.1"/>
    <property type="molecule type" value="Genomic_DNA"/>
</dbReference>
<organism evidence="2 3">
    <name type="scientific">Halovivax cerinus</name>
    <dbReference type="NCBI Taxonomy" id="1487865"/>
    <lineage>
        <taxon>Archaea</taxon>
        <taxon>Methanobacteriati</taxon>
        <taxon>Methanobacteriota</taxon>
        <taxon>Stenosarchaea group</taxon>
        <taxon>Halobacteria</taxon>
        <taxon>Halobacteriales</taxon>
        <taxon>Natrialbaceae</taxon>
        <taxon>Halovivax</taxon>
    </lineage>
</organism>
<proteinExistence type="predicted"/>
<dbReference type="SUPFAM" id="SSF55729">
    <property type="entry name" value="Acyl-CoA N-acyltransferases (Nat)"/>
    <property type="match status" value="1"/>
</dbReference>
<dbReference type="PANTHER" id="PTHR43441:SF11">
    <property type="entry name" value="RIBOSOMAL-PROTEIN-SERINE ACETYLTRANSFERASE"/>
    <property type="match status" value="1"/>
</dbReference>
<dbReference type="InterPro" id="IPR016181">
    <property type="entry name" value="Acyl_CoA_acyltransferase"/>
</dbReference>
<dbReference type="RefSeq" id="WP_256532184.1">
    <property type="nucleotide sequence ID" value="NZ_CP101824.1"/>
</dbReference>
<sequence length="202" mass="22214">MTDLFPATLETDRLELTAVEPVDSVVFEHYEAFVDDPDPETVYEYVPLSPPATPADSRSFVDHVGSNRAEGRAITYALRPKAGEDGAGTLAGTTTLFAEWDRETASSSILLRKPFWGRGYSGERAGALLDLAFDRLDLSHFEVSCVAGNDRSKRAIETYVDAHGGRYDGRFRHAHAIDGEPVDLHRFSVSLTEYRSATGDAE</sequence>
<accession>A0ABD5NJ34</accession>
<gene>
    <name evidence="2" type="ORF">ACFOUR_00625</name>
</gene>
<dbReference type="Pfam" id="PF13302">
    <property type="entry name" value="Acetyltransf_3"/>
    <property type="match status" value="1"/>
</dbReference>
<dbReference type="Proteomes" id="UP001595846">
    <property type="component" value="Unassembled WGS sequence"/>
</dbReference>
<evidence type="ECO:0000313" key="3">
    <source>
        <dbReference type="Proteomes" id="UP001595846"/>
    </source>
</evidence>
<dbReference type="GeneID" id="73904962"/>
<dbReference type="PANTHER" id="PTHR43441">
    <property type="entry name" value="RIBOSOMAL-PROTEIN-SERINE ACETYLTRANSFERASE"/>
    <property type="match status" value="1"/>
</dbReference>
<dbReference type="EC" id="2.3.-.-" evidence="2"/>
<evidence type="ECO:0000313" key="2">
    <source>
        <dbReference type="EMBL" id="MFC3956877.1"/>
    </source>
</evidence>
<protein>
    <submittedName>
        <fullName evidence="2">GNAT family N-acetyltransferase</fullName>
        <ecNumber evidence="2">2.3.-.-</ecNumber>
    </submittedName>
</protein>
<comment type="caution">
    <text evidence="2">The sequence shown here is derived from an EMBL/GenBank/DDBJ whole genome shotgun (WGS) entry which is preliminary data.</text>
</comment>